<protein>
    <recommendedName>
        <fullName evidence="5">Tyrosine-protein phosphatase</fullName>
        <ecNumber evidence="5">3.1.3.48</ecNumber>
    </recommendedName>
</protein>
<dbReference type="EC" id="3.1.3.48" evidence="5"/>
<dbReference type="PANTHER" id="PTHR39181:SF1">
    <property type="entry name" value="TYROSINE-PROTEIN PHOSPHATASE YWQE"/>
    <property type="match status" value="1"/>
</dbReference>
<dbReference type="Proteomes" id="UP001596549">
    <property type="component" value="Unassembled WGS sequence"/>
</dbReference>
<organism evidence="6 7">
    <name type="scientific">Fictibacillus iocasae</name>
    <dbReference type="NCBI Taxonomy" id="2715437"/>
    <lineage>
        <taxon>Bacteria</taxon>
        <taxon>Bacillati</taxon>
        <taxon>Bacillota</taxon>
        <taxon>Bacilli</taxon>
        <taxon>Bacillales</taxon>
        <taxon>Fictibacillaceae</taxon>
        <taxon>Fictibacillus</taxon>
    </lineage>
</organism>
<keyword evidence="3 5" id="KW-0904">Protein phosphatase</keyword>
<dbReference type="PANTHER" id="PTHR39181">
    <property type="entry name" value="TYROSINE-PROTEIN PHOSPHATASE YWQE"/>
    <property type="match status" value="1"/>
</dbReference>
<evidence type="ECO:0000313" key="6">
    <source>
        <dbReference type="EMBL" id="MFC7371396.1"/>
    </source>
</evidence>
<proteinExistence type="inferred from homology"/>
<gene>
    <name evidence="6" type="ORF">ACFQPF_06890</name>
</gene>
<accession>A0ABW2NPF2</accession>
<dbReference type="EMBL" id="JBHTCP010000013">
    <property type="protein sequence ID" value="MFC7371396.1"/>
    <property type="molecule type" value="Genomic_DNA"/>
</dbReference>
<comment type="similarity">
    <text evidence="1 5">Belongs to the metallo-dependent hydrolases superfamily. CpsB/CapC family.</text>
</comment>
<comment type="catalytic activity">
    <reaction evidence="4 5">
        <text>O-phospho-L-tyrosyl-[protein] + H2O = L-tyrosyl-[protein] + phosphate</text>
        <dbReference type="Rhea" id="RHEA:10684"/>
        <dbReference type="Rhea" id="RHEA-COMP:10136"/>
        <dbReference type="Rhea" id="RHEA-COMP:20101"/>
        <dbReference type="ChEBI" id="CHEBI:15377"/>
        <dbReference type="ChEBI" id="CHEBI:43474"/>
        <dbReference type="ChEBI" id="CHEBI:46858"/>
        <dbReference type="ChEBI" id="CHEBI:61978"/>
        <dbReference type="EC" id="3.1.3.48"/>
    </reaction>
</comment>
<evidence type="ECO:0000256" key="2">
    <source>
        <dbReference type="ARBA" id="ARBA00022801"/>
    </source>
</evidence>
<dbReference type="SUPFAM" id="SSF89550">
    <property type="entry name" value="PHP domain-like"/>
    <property type="match status" value="1"/>
</dbReference>
<dbReference type="RefSeq" id="WP_379747925.1">
    <property type="nucleotide sequence ID" value="NZ_JBHTCP010000013.1"/>
</dbReference>
<evidence type="ECO:0000313" key="7">
    <source>
        <dbReference type="Proteomes" id="UP001596549"/>
    </source>
</evidence>
<keyword evidence="7" id="KW-1185">Reference proteome</keyword>
<dbReference type="InterPro" id="IPR016667">
    <property type="entry name" value="Caps_polysacc_synth_CpsB/CapC"/>
</dbReference>
<name>A0ABW2NPF2_9BACL</name>
<dbReference type="Pfam" id="PF19567">
    <property type="entry name" value="CpsB_CapC"/>
    <property type="match status" value="1"/>
</dbReference>
<keyword evidence="2 5" id="KW-0378">Hydrolase</keyword>
<sequence>MIDIHCHILPGLDDGPASIADSIDMARAAANEGIDTIIATPHYNHRYQNDKRTILEKVHALNQTLTERSIPVTILPGQEPRLFGDMLRAYETEDLLTINNLHKYIFVELPHNEVPHYTKQMLYNIQIEGLIPVIVHPERNKAILKNPDKLYDFVKNGALTQVTAASYIGRLGRNVKSFSKKIVESNLAHFIASDAHDTKKRPFHLRRAYEQLEKDFGRTARYQFEENAYLLAEGRSIMKDVPEKVRQRSLLWFS</sequence>
<dbReference type="Gene3D" id="3.20.20.140">
    <property type="entry name" value="Metal-dependent hydrolases"/>
    <property type="match status" value="1"/>
</dbReference>
<evidence type="ECO:0000256" key="3">
    <source>
        <dbReference type="ARBA" id="ARBA00022912"/>
    </source>
</evidence>
<dbReference type="InterPro" id="IPR016195">
    <property type="entry name" value="Pol/histidinol_Pase-like"/>
</dbReference>
<reference evidence="7" key="1">
    <citation type="journal article" date="2019" name="Int. J. Syst. Evol. Microbiol.">
        <title>The Global Catalogue of Microorganisms (GCM) 10K type strain sequencing project: providing services to taxonomists for standard genome sequencing and annotation.</title>
        <authorList>
            <consortium name="The Broad Institute Genomics Platform"/>
            <consortium name="The Broad Institute Genome Sequencing Center for Infectious Disease"/>
            <person name="Wu L."/>
            <person name="Ma J."/>
        </authorList>
    </citation>
    <scope>NUCLEOTIDE SEQUENCE [LARGE SCALE GENOMIC DNA]</scope>
    <source>
        <strain evidence="7">NBRC 106396</strain>
    </source>
</reference>
<dbReference type="PIRSF" id="PIRSF016557">
    <property type="entry name" value="Caps_synth_CpsB"/>
    <property type="match status" value="1"/>
</dbReference>
<evidence type="ECO:0000256" key="4">
    <source>
        <dbReference type="ARBA" id="ARBA00051722"/>
    </source>
</evidence>
<comment type="caution">
    <text evidence="6">The sequence shown here is derived from an EMBL/GenBank/DDBJ whole genome shotgun (WGS) entry which is preliminary data.</text>
</comment>
<evidence type="ECO:0000256" key="1">
    <source>
        <dbReference type="ARBA" id="ARBA00005750"/>
    </source>
</evidence>
<evidence type="ECO:0000256" key="5">
    <source>
        <dbReference type="PIRNR" id="PIRNR016557"/>
    </source>
</evidence>